<proteinExistence type="predicted"/>
<evidence type="ECO:0000313" key="3">
    <source>
        <dbReference type="Proteomes" id="UP000535501"/>
    </source>
</evidence>
<evidence type="ECO:0000313" key="2">
    <source>
        <dbReference type="EMBL" id="MBB6179311.1"/>
    </source>
</evidence>
<name>A0A7W9YX99_9HYPH</name>
<protein>
    <submittedName>
        <fullName evidence="2">Uncharacterized protein</fullName>
    </submittedName>
</protein>
<organism evidence="2 3">
    <name type="scientific">Pseudorhizobium flavum</name>
    <dbReference type="NCBI Taxonomy" id="1335061"/>
    <lineage>
        <taxon>Bacteria</taxon>
        <taxon>Pseudomonadati</taxon>
        <taxon>Pseudomonadota</taxon>
        <taxon>Alphaproteobacteria</taxon>
        <taxon>Hyphomicrobiales</taxon>
        <taxon>Rhizobiaceae</taxon>
        <taxon>Rhizobium/Agrobacterium group</taxon>
        <taxon>Pseudorhizobium</taxon>
    </lineage>
</organism>
<dbReference type="Proteomes" id="UP000535501">
    <property type="component" value="Unassembled WGS sequence"/>
</dbReference>
<dbReference type="EMBL" id="JACHEJ010000002">
    <property type="protein sequence ID" value="MBB6179311.1"/>
    <property type="molecule type" value="Genomic_DNA"/>
</dbReference>
<reference evidence="2 3" key="1">
    <citation type="submission" date="2020-08" db="EMBL/GenBank/DDBJ databases">
        <title>Genomic Encyclopedia of Type Strains, Phase IV (KMG-IV): sequencing the most valuable type-strain genomes for metagenomic binning, comparative biology and taxonomic classification.</title>
        <authorList>
            <person name="Goeker M."/>
        </authorList>
    </citation>
    <scope>NUCLEOTIDE SEQUENCE [LARGE SCALE GENOMIC DNA]</scope>
    <source>
        <strain evidence="2 3">DSM 102134</strain>
    </source>
</reference>
<comment type="caution">
    <text evidence="2">The sequence shown here is derived from an EMBL/GenBank/DDBJ whole genome shotgun (WGS) entry which is preliminary data.</text>
</comment>
<accession>A0A7W9YX99</accession>
<keyword evidence="3" id="KW-1185">Reference proteome</keyword>
<feature type="region of interest" description="Disordered" evidence="1">
    <location>
        <begin position="1"/>
        <end position="23"/>
    </location>
</feature>
<gene>
    <name evidence="2" type="ORF">HNQ75_001265</name>
</gene>
<sequence length="54" mass="5694">MAANEALSSPLVGEDSSPQKAQPIGEANLVRGLLLISPFDPLTNKIYDLAALRS</sequence>
<evidence type="ECO:0000256" key="1">
    <source>
        <dbReference type="SAM" id="MobiDB-lite"/>
    </source>
</evidence>
<dbReference type="AlphaFoldDB" id="A0A7W9YX99"/>